<dbReference type="SUPFAM" id="SSF57756">
    <property type="entry name" value="Retrovirus zinc finger-like domains"/>
    <property type="match status" value="1"/>
</dbReference>
<dbReference type="GO" id="GO:0003964">
    <property type="term" value="F:RNA-directed DNA polymerase activity"/>
    <property type="evidence" value="ECO:0007669"/>
    <property type="project" value="UniProtKB-KW"/>
</dbReference>
<dbReference type="InterPro" id="IPR043502">
    <property type="entry name" value="DNA/RNA_pol_sf"/>
</dbReference>
<feature type="compositionally biased region" description="Polar residues" evidence="4">
    <location>
        <begin position="1059"/>
        <end position="1083"/>
    </location>
</feature>
<evidence type="ECO:0000256" key="3">
    <source>
        <dbReference type="SAM" id="Coils"/>
    </source>
</evidence>
<evidence type="ECO:0000259" key="5">
    <source>
        <dbReference type="PROSITE" id="PS50158"/>
    </source>
</evidence>
<dbReference type="SMART" id="SM00343">
    <property type="entry name" value="ZnF_C2HC"/>
    <property type="match status" value="1"/>
</dbReference>
<dbReference type="InterPro" id="IPR054722">
    <property type="entry name" value="PolX-like_BBD"/>
</dbReference>
<evidence type="ECO:0000256" key="1">
    <source>
        <dbReference type="ARBA" id="ARBA00022750"/>
    </source>
</evidence>
<keyword evidence="6" id="KW-0548">Nucleotidyltransferase</keyword>
<evidence type="ECO:0000313" key="6">
    <source>
        <dbReference type="EMBL" id="GEU76022.1"/>
    </source>
</evidence>
<feature type="compositionally biased region" description="Basic and acidic residues" evidence="4">
    <location>
        <begin position="1085"/>
        <end position="1098"/>
    </location>
</feature>
<dbReference type="PANTHER" id="PTHR33067:SF35">
    <property type="entry name" value="ASPARTIC PEPTIDASE DDI1-TYPE DOMAIN-CONTAINING PROTEIN"/>
    <property type="match status" value="1"/>
</dbReference>
<feature type="region of interest" description="Disordered" evidence="4">
    <location>
        <begin position="1609"/>
        <end position="1645"/>
    </location>
</feature>
<keyword evidence="6" id="KW-0695">RNA-directed DNA polymerase</keyword>
<proteinExistence type="predicted"/>
<dbReference type="InterPro" id="IPR013103">
    <property type="entry name" value="RVT_2"/>
</dbReference>
<keyword evidence="6" id="KW-0808">Transferase</keyword>
<sequence>MVNVAAARENVGSQVVQQSGIQCFNCKEYGHFTKECRKPKTVKDSAYHKEKMLLCKQAEQGVPLQVEQYDWLADTDDEVDEQELEAHYNYMDKIQEVPTANSGTDSELVEQNEQNDVESVDERVALANLIANLKLDVEENKKIQRQLKKANTTLAQELKEYKAILTETSKSLGESISVRDSCLVVLQTKQTEFEKYKAFNDRTIDYDKLERKLNEALGQLAQKHTVIREGLKTKAYELSMVKEKHDELMKQSLLTKLHYEGLVKQKTKECRKPKRVKDFAYHKDKMLLCKQAEQGIPLQAEQYDWLADIDEEIDEQELEAHYGYMAKIQEVPTADSGTVLSQWNSNTCLVETDDSNVIPNSPNMCEDDIQNDQNDVESDDKRVALANLKLDVDENKKIQKQLKKANTTLAQELKECKAIFAETSKSLGESISVRDSFLVALQTKQTEFEKYKAFNDRTIDYEKLERKLNETLGQLALKDIEIKEGLKTKAYEISVVKQKHDELMKQILLTKSHYEGLVKQKTKNDSFKFVHELKQEMHADLKYVESLEKKIDELESDKTEFSDMYDVILQECVSKDVMCSYLQSLSDLDALAELQCMYLPKVKECDGLAQKLSKQTKSVSKKVHTELLQRFAKVEKHLISLEIAFKSVKNRIYFPKTMSVSKANVSEGLSKPVTTQTLPQTTKKAVSNINVLKPEMYKIDNRTSHTRAPQLPQTISNTNPRMSTSTRVNDTTNVSRPQLKSDQSRDKVLPNNSQVKVKKTQVEVHPRVPNVSNKMKSVTTCKDSLNSRTLNANAVCATCNKCLVDSNHFACVTKMLNDVHARTKKPKVIVQLILFIVDSGCTKHMTVNLKLLCNFVEKFLGTVHFGNDQSAPILGYGDLGKDLLIGNRGSDLYTISPQESTSSTPLCLMDKATPTQAWLWHRRLSHPKFNYINLLLKKDIVIGLPKDGENLDKIKEKGDQCILVGYSTQSKGYRVYIKRTRMIVKSIHIRFDGIKEVTETSFANNTSRLVPQRQKASDYDNPDPVPQRQDVYYLVDEHVPYQQELDLLFGPLYDEFFNAGSNPQDKQPSTNILSTSAPSTPTNVHVEENNNDQEKEGEKLHNDEFTNPFCAPTKEVAESSLHNIGNSNVPTFNQPPVQTRRQFATYPEMCMYALTVWELVNKPFGKIVVKLKWLWKNKKDENQTVIRNKARLVAKMMDMKTAFLNGPLKEEVYVATPDGFVDPDHPEKVYRLRKALYGLKHSPKAWYDELLKFLTSKGFTKGLQIHQSPSGIFINQAMYTSEILHKHGMDKGQSIGTPMATKPKLDADLSGNPVDLTDYCSKIRSLMYLTSSRPDIVQAVCYCARYQSRLTKKYLKEVKRIFRYLRGTVNMGLWYPKGSSFELTAFSDADHAGCIDSHKSTSGGIQFLGDKLVSWMSKKHNYTAMSLAKAEYMALFVSCAQVITEYQLADMFTKALPEDRFKYIVRRIVLRYEGDECDKGRMPTKIELTLEQSQQGVSNDVLLTRFLRIILEILPEHLSDTYVFTMKMEILLEPTSKQALGRRSYALSWKPCQGDSLNPPDHRIKKRGLLLWVSCEADTWGTRLNSSCEFERFDRRGFVDLKMVKENQEKDKIRSKPDKKQEAWRSREKSKTVTVNKERKAEENAKTRAKSAKLFKLYKRKKKLVLGTSSSTPAISSDVAELKDMVKALLLDKKKQSPAPTPSTTPAPVKAVVSNCVTCEGQLHRPQVNQAPVYQAPIPQTQRVSQLDFESYVKANDVILRNMQSQGTLPGNTVTNPKEDLKALIGNKEKLSEMARTTMNEHCSTFILNKLPRKIGDPDKFLIPCEFSRMDECLALADLGASINLMPLLVWEGLSLPELTLTCMTLELTDRSVSKPIGIAKDVSFKVGVFHFPDDFVVIDFEPDPRVPLILERGFLKTSRALIDVHKIELTLRIGNEAITYNLDQTVRYSANYNQMTANRIDFVYEEYSQEVLGFSDTTASGNPTPIDDPIVSTTTPTLTSFEDSDFLLFEEVDAFLSLEDDPDSPKINPFYYDSEGDILLLEAILNSEPLLPSPIMNNICLRTRRNLKCVKLKLLNPPLMNLQRLNLRTCLTISSMRFLRATTSCPLLLLKNWEYSRKYEGSCQRILSSKSSLPQLQLGIMYLNLID</sequence>
<feature type="domain" description="CCHC-type" evidence="5">
    <location>
        <begin position="23"/>
        <end position="38"/>
    </location>
</feature>
<feature type="region of interest" description="Disordered" evidence="4">
    <location>
        <begin position="700"/>
        <end position="747"/>
    </location>
</feature>
<keyword evidence="2" id="KW-0863">Zinc-finger</keyword>
<protein>
    <submittedName>
        <fullName evidence="6">Reverse transcriptase domain-containing protein</fullName>
    </submittedName>
</protein>
<evidence type="ECO:0000256" key="2">
    <source>
        <dbReference type="PROSITE-ProRule" id="PRU00047"/>
    </source>
</evidence>
<dbReference type="GO" id="GO:0004190">
    <property type="term" value="F:aspartic-type endopeptidase activity"/>
    <property type="evidence" value="ECO:0007669"/>
    <property type="project" value="UniProtKB-KW"/>
</dbReference>
<dbReference type="InterPro" id="IPR021109">
    <property type="entry name" value="Peptidase_aspartic_dom_sf"/>
</dbReference>
<accession>A0A6L2MTI1</accession>
<dbReference type="Gene3D" id="4.10.60.10">
    <property type="entry name" value="Zinc finger, CCHC-type"/>
    <property type="match status" value="1"/>
</dbReference>
<keyword evidence="2" id="KW-0479">Metal-binding</keyword>
<dbReference type="Pfam" id="PF22936">
    <property type="entry name" value="Pol_BBD"/>
    <property type="match status" value="1"/>
</dbReference>
<dbReference type="InterPro" id="IPR057670">
    <property type="entry name" value="SH3_retrovirus"/>
</dbReference>
<keyword evidence="3" id="KW-0175">Coiled coil</keyword>
<dbReference type="InterPro" id="IPR025724">
    <property type="entry name" value="GAG-pre-integrase_dom"/>
</dbReference>
<dbReference type="GO" id="GO:0003676">
    <property type="term" value="F:nucleic acid binding"/>
    <property type="evidence" value="ECO:0007669"/>
    <property type="project" value="InterPro"/>
</dbReference>
<feature type="region of interest" description="Disordered" evidence="4">
    <location>
        <begin position="1059"/>
        <end position="1098"/>
    </location>
</feature>
<gene>
    <name evidence="6" type="ORF">Tci_048000</name>
</gene>
<dbReference type="GO" id="GO:0008270">
    <property type="term" value="F:zinc ion binding"/>
    <property type="evidence" value="ECO:0007669"/>
    <property type="project" value="UniProtKB-KW"/>
</dbReference>
<evidence type="ECO:0000256" key="4">
    <source>
        <dbReference type="SAM" id="MobiDB-lite"/>
    </source>
</evidence>
<dbReference type="InterPro" id="IPR036875">
    <property type="entry name" value="Znf_CCHC_sf"/>
</dbReference>
<dbReference type="PROSITE" id="PS50158">
    <property type="entry name" value="ZF_CCHC"/>
    <property type="match status" value="1"/>
</dbReference>
<dbReference type="SUPFAM" id="SSF56672">
    <property type="entry name" value="DNA/RNA polymerases"/>
    <property type="match status" value="1"/>
</dbReference>
<feature type="coiled-coil region" evidence="3">
    <location>
        <begin position="126"/>
        <end position="160"/>
    </location>
</feature>
<dbReference type="CDD" id="cd09272">
    <property type="entry name" value="RNase_HI_RT_Ty1"/>
    <property type="match status" value="1"/>
</dbReference>
<reference evidence="6" key="1">
    <citation type="journal article" date="2019" name="Sci. Rep.">
        <title>Draft genome of Tanacetum cinerariifolium, the natural source of mosquito coil.</title>
        <authorList>
            <person name="Yamashiro T."/>
            <person name="Shiraishi A."/>
            <person name="Satake H."/>
            <person name="Nakayama K."/>
        </authorList>
    </citation>
    <scope>NUCLEOTIDE SEQUENCE</scope>
</reference>
<dbReference type="InterPro" id="IPR001878">
    <property type="entry name" value="Znf_CCHC"/>
</dbReference>
<comment type="caution">
    <text evidence="6">The sequence shown here is derived from an EMBL/GenBank/DDBJ whole genome shotgun (WGS) entry which is preliminary data.</text>
</comment>
<keyword evidence="1" id="KW-0378">Hydrolase</keyword>
<dbReference type="Pfam" id="PF13976">
    <property type="entry name" value="gag_pre-integrs"/>
    <property type="match status" value="1"/>
</dbReference>
<dbReference type="Gene3D" id="2.40.70.10">
    <property type="entry name" value="Acid Proteases"/>
    <property type="match status" value="1"/>
</dbReference>
<organism evidence="6">
    <name type="scientific">Tanacetum cinerariifolium</name>
    <name type="common">Dalmatian daisy</name>
    <name type="synonym">Chrysanthemum cinerariifolium</name>
    <dbReference type="NCBI Taxonomy" id="118510"/>
    <lineage>
        <taxon>Eukaryota</taxon>
        <taxon>Viridiplantae</taxon>
        <taxon>Streptophyta</taxon>
        <taxon>Embryophyta</taxon>
        <taxon>Tracheophyta</taxon>
        <taxon>Spermatophyta</taxon>
        <taxon>Magnoliopsida</taxon>
        <taxon>eudicotyledons</taxon>
        <taxon>Gunneridae</taxon>
        <taxon>Pentapetalae</taxon>
        <taxon>asterids</taxon>
        <taxon>campanulids</taxon>
        <taxon>Asterales</taxon>
        <taxon>Asteraceae</taxon>
        <taxon>Asteroideae</taxon>
        <taxon>Anthemideae</taxon>
        <taxon>Anthemidinae</taxon>
        <taxon>Tanacetum</taxon>
    </lineage>
</organism>
<dbReference type="PANTHER" id="PTHR33067">
    <property type="entry name" value="RNA-DIRECTED DNA POLYMERASE-RELATED"/>
    <property type="match status" value="1"/>
</dbReference>
<dbReference type="CDD" id="cd00303">
    <property type="entry name" value="retropepsin_like"/>
    <property type="match status" value="1"/>
</dbReference>
<feature type="compositionally biased region" description="Polar residues" evidence="4">
    <location>
        <begin position="711"/>
        <end position="741"/>
    </location>
</feature>
<keyword evidence="1" id="KW-0064">Aspartyl protease</keyword>
<dbReference type="EMBL" id="BKCJ010007196">
    <property type="protein sequence ID" value="GEU76022.1"/>
    <property type="molecule type" value="Genomic_DNA"/>
</dbReference>
<dbReference type="Pfam" id="PF07727">
    <property type="entry name" value="RVT_2"/>
    <property type="match status" value="1"/>
</dbReference>
<name>A0A6L2MTI1_TANCI</name>
<keyword evidence="2" id="KW-0862">Zinc</keyword>
<dbReference type="Pfam" id="PF25597">
    <property type="entry name" value="SH3_retrovirus"/>
    <property type="match status" value="1"/>
</dbReference>
<keyword evidence="1" id="KW-0645">Protease</keyword>